<dbReference type="GO" id="GO:0000976">
    <property type="term" value="F:transcription cis-regulatory region binding"/>
    <property type="evidence" value="ECO:0007669"/>
    <property type="project" value="TreeGrafter"/>
</dbReference>
<dbReference type="PRINTS" id="PR00455">
    <property type="entry name" value="HTHTETR"/>
</dbReference>
<dbReference type="SUPFAM" id="SSF48498">
    <property type="entry name" value="Tetracyclin repressor-like, C-terminal domain"/>
    <property type="match status" value="1"/>
</dbReference>
<dbReference type="PANTHER" id="PTHR30055:SF146">
    <property type="entry name" value="HTH-TYPE TRANSCRIPTIONAL DUAL REGULATOR CECR"/>
    <property type="match status" value="1"/>
</dbReference>
<dbReference type="EMBL" id="CAFBMK010000086">
    <property type="protein sequence ID" value="CAB4916908.1"/>
    <property type="molecule type" value="Genomic_DNA"/>
</dbReference>
<dbReference type="InterPro" id="IPR001647">
    <property type="entry name" value="HTH_TetR"/>
</dbReference>
<dbReference type="Pfam" id="PF00440">
    <property type="entry name" value="TetR_N"/>
    <property type="match status" value="1"/>
</dbReference>
<organism evidence="3">
    <name type="scientific">freshwater metagenome</name>
    <dbReference type="NCBI Taxonomy" id="449393"/>
    <lineage>
        <taxon>unclassified sequences</taxon>
        <taxon>metagenomes</taxon>
        <taxon>ecological metagenomes</taxon>
    </lineage>
</organism>
<gene>
    <name evidence="3" type="ORF">UFOPK3564_01617</name>
</gene>
<sequence length="213" mass="23252">MTGTRPRATRLPYAARNEQVLDVAEALFIERGYTGVSMEDIARSAGVSRPVVYEHLGGKEEAYLGCVRRVEQDWLERAVRRTAEETDPRARLVAAVDEFFSMLEDNPGRWRLLFATGAVLGGAHERRLAELHAASDAALHQLFLATFPDAPALHLEALAHAAAGTGERLGNWWTTTRPELSRDEVVAHFLGIVWPSLAPWAGGPDRGAGSSGT</sequence>
<dbReference type="AlphaFoldDB" id="A0A6J7HCI6"/>
<keyword evidence="1" id="KW-0238">DNA-binding</keyword>
<accession>A0A6J7HCI6</accession>
<name>A0A6J7HCI6_9ZZZZ</name>
<dbReference type="PROSITE" id="PS50977">
    <property type="entry name" value="HTH_TETR_2"/>
    <property type="match status" value="1"/>
</dbReference>
<dbReference type="InterPro" id="IPR009057">
    <property type="entry name" value="Homeodomain-like_sf"/>
</dbReference>
<protein>
    <submittedName>
        <fullName evidence="3">Unannotated protein</fullName>
    </submittedName>
</protein>
<feature type="domain" description="HTH tetR-type" evidence="2">
    <location>
        <begin position="14"/>
        <end position="74"/>
    </location>
</feature>
<proteinExistence type="predicted"/>
<evidence type="ECO:0000313" key="3">
    <source>
        <dbReference type="EMBL" id="CAB4916908.1"/>
    </source>
</evidence>
<dbReference type="SUPFAM" id="SSF46689">
    <property type="entry name" value="Homeodomain-like"/>
    <property type="match status" value="1"/>
</dbReference>
<dbReference type="InterPro" id="IPR036271">
    <property type="entry name" value="Tet_transcr_reg_TetR-rel_C_sf"/>
</dbReference>
<dbReference type="PANTHER" id="PTHR30055">
    <property type="entry name" value="HTH-TYPE TRANSCRIPTIONAL REGULATOR RUTR"/>
    <property type="match status" value="1"/>
</dbReference>
<dbReference type="GO" id="GO:0003700">
    <property type="term" value="F:DNA-binding transcription factor activity"/>
    <property type="evidence" value="ECO:0007669"/>
    <property type="project" value="TreeGrafter"/>
</dbReference>
<dbReference type="InterPro" id="IPR050109">
    <property type="entry name" value="HTH-type_TetR-like_transc_reg"/>
</dbReference>
<evidence type="ECO:0000259" key="2">
    <source>
        <dbReference type="PROSITE" id="PS50977"/>
    </source>
</evidence>
<dbReference type="Gene3D" id="1.10.357.10">
    <property type="entry name" value="Tetracycline Repressor, domain 2"/>
    <property type="match status" value="1"/>
</dbReference>
<evidence type="ECO:0000256" key="1">
    <source>
        <dbReference type="ARBA" id="ARBA00023125"/>
    </source>
</evidence>
<reference evidence="3" key="1">
    <citation type="submission" date="2020-05" db="EMBL/GenBank/DDBJ databases">
        <authorList>
            <person name="Chiriac C."/>
            <person name="Salcher M."/>
            <person name="Ghai R."/>
            <person name="Kavagutti S V."/>
        </authorList>
    </citation>
    <scope>NUCLEOTIDE SEQUENCE</scope>
</reference>